<proteinExistence type="predicted"/>
<organism evidence="1 2">
    <name type="scientific">Spiromyces aspiralis</name>
    <dbReference type="NCBI Taxonomy" id="68401"/>
    <lineage>
        <taxon>Eukaryota</taxon>
        <taxon>Fungi</taxon>
        <taxon>Fungi incertae sedis</taxon>
        <taxon>Zoopagomycota</taxon>
        <taxon>Kickxellomycotina</taxon>
        <taxon>Kickxellomycetes</taxon>
        <taxon>Kickxellales</taxon>
        <taxon>Kickxellaceae</taxon>
        <taxon>Spiromyces</taxon>
    </lineage>
</organism>
<dbReference type="EC" id="2.7.1.26" evidence="1"/>
<evidence type="ECO:0000313" key="1">
    <source>
        <dbReference type="EMBL" id="KAJ1670808.1"/>
    </source>
</evidence>
<dbReference type="Proteomes" id="UP001145114">
    <property type="component" value="Unassembled WGS sequence"/>
</dbReference>
<reference evidence="1" key="1">
    <citation type="submission" date="2022-06" db="EMBL/GenBank/DDBJ databases">
        <title>Phylogenomic reconstructions and comparative analyses of Kickxellomycotina fungi.</title>
        <authorList>
            <person name="Reynolds N.K."/>
            <person name="Stajich J.E."/>
            <person name="Barry K."/>
            <person name="Grigoriev I.V."/>
            <person name="Crous P."/>
            <person name="Smith M.E."/>
        </authorList>
    </citation>
    <scope>NUCLEOTIDE SEQUENCE</scope>
    <source>
        <strain evidence="1">RSA 2271</strain>
    </source>
</reference>
<accession>A0ACC1H8U5</accession>
<dbReference type="EMBL" id="JAMZIH010009066">
    <property type="protein sequence ID" value="KAJ1670808.1"/>
    <property type="molecule type" value="Genomic_DNA"/>
</dbReference>
<evidence type="ECO:0000313" key="2">
    <source>
        <dbReference type="Proteomes" id="UP001145114"/>
    </source>
</evidence>
<feature type="non-terminal residue" evidence="1">
    <location>
        <position position="51"/>
    </location>
</feature>
<keyword evidence="1" id="KW-0418">Kinase</keyword>
<keyword evidence="2" id="KW-1185">Reference proteome</keyword>
<protein>
    <submittedName>
        <fullName evidence="1">Riboflavin kinase</fullName>
        <ecNumber evidence="1">2.7.1.26</ecNumber>
    </submittedName>
</protein>
<feature type="non-terminal residue" evidence="1">
    <location>
        <position position="1"/>
    </location>
</feature>
<sequence>NLPEETVNQVLAAIPIGIYYGWAQLETEGVVRPMVMSLGWNPYYRNEKRSG</sequence>
<keyword evidence="1" id="KW-0808">Transferase</keyword>
<comment type="caution">
    <text evidence="1">The sequence shown here is derived from an EMBL/GenBank/DDBJ whole genome shotgun (WGS) entry which is preliminary data.</text>
</comment>
<name>A0ACC1H8U5_9FUNG</name>
<gene>
    <name evidence="1" type="primary">FMN1</name>
    <name evidence="1" type="ORF">EV182_007990</name>
</gene>